<evidence type="ECO:0000313" key="2">
    <source>
        <dbReference type="EMBL" id="SEP74796.1"/>
    </source>
</evidence>
<dbReference type="Proteomes" id="UP000199021">
    <property type="component" value="Unassembled WGS sequence"/>
</dbReference>
<name>A0A1H9ADI8_9BACT</name>
<dbReference type="EMBL" id="FOFB01000002">
    <property type="protein sequence ID" value="SEP74796.1"/>
    <property type="molecule type" value="Genomic_DNA"/>
</dbReference>
<keyword evidence="3" id="KW-1185">Reference proteome</keyword>
<dbReference type="RefSeq" id="WP_175489222.1">
    <property type="nucleotide sequence ID" value="NZ_FOFB01000002.1"/>
</dbReference>
<keyword evidence="1" id="KW-1133">Transmembrane helix</keyword>
<keyword evidence="1" id="KW-0472">Membrane</keyword>
<protein>
    <submittedName>
        <fullName evidence="2">Uncharacterized protein</fullName>
    </submittedName>
</protein>
<dbReference type="AlphaFoldDB" id="A0A1H9ADI8"/>
<reference evidence="3" key="1">
    <citation type="submission" date="2016-10" db="EMBL/GenBank/DDBJ databases">
        <authorList>
            <person name="Varghese N."/>
            <person name="Submissions S."/>
        </authorList>
    </citation>
    <scope>NUCLEOTIDE SEQUENCE [LARGE SCALE GENOMIC DNA]</scope>
    <source>
        <strain evidence="3">DSM 24740</strain>
    </source>
</reference>
<accession>A0A1H9ADI8</accession>
<evidence type="ECO:0000313" key="3">
    <source>
        <dbReference type="Proteomes" id="UP000199021"/>
    </source>
</evidence>
<feature type="transmembrane region" description="Helical" evidence="1">
    <location>
        <begin position="5"/>
        <end position="24"/>
    </location>
</feature>
<dbReference type="InParanoid" id="A0A1H9ADI8"/>
<keyword evidence="1" id="KW-0812">Transmembrane</keyword>
<feature type="transmembrane region" description="Helical" evidence="1">
    <location>
        <begin position="30"/>
        <end position="46"/>
    </location>
</feature>
<proteinExistence type="predicted"/>
<evidence type="ECO:0000256" key="1">
    <source>
        <dbReference type="SAM" id="Phobius"/>
    </source>
</evidence>
<sequence length="51" mass="5832">MNKQLVIRICLFLICLWGLVELFYFDNGTMAAFLGLVSTLGTMVFRKELTT</sequence>
<organism evidence="2 3">
    <name type="scientific">Neolewinella agarilytica</name>
    <dbReference type="NCBI Taxonomy" id="478744"/>
    <lineage>
        <taxon>Bacteria</taxon>
        <taxon>Pseudomonadati</taxon>
        <taxon>Bacteroidota</taxon>
        <taxon>Saprospiria</taxon>
        <taxon>Saprospirales</taxon>
        <taxon>Lewinellaceae</taxon>
        <taxon>Neolewinella</taxon>
    </lineage>
</organism>
<gene>
    <name evidence="2" type="ORF">SAMN05444359_10259</name>
</gene>
<dbReference type="STRING" id="478744.SAMN05444359_10259"/>